<gene>
    <name evidence="7" type="primary">NCAS0G01610</name>
    <name evidence="7" type="ordered locus">NCAS_0G01610</name>
</gene>
<dbReference type="InParanoid" id="G0VI14"/>
<dbReference type="FunCoup" id="G0VI14">
    <property type="interactions" value="972"/>
</dbReference>
<dbReference type="Gene3D" id="1.25.10.10">
    <property type="entry name" value="Leucine-rich Repeat Variant"/>
    <property type="match status" value="1"/>
</dbReference>
<evidence type="ECO:0000256" key="3">
    <source>
        <dbReference type="ARBA" id="ARBA00058488"/>
    </source>
</evidence>
<dbReference type="Pfam" id="PF04802">
    <property type="entry name" value="PP4R3"/>
    <property type="match status" value="1"/>
</dbReference>
<evidence type="ECO:0000256" key="1">
    <source>
        <dbReference type="ARBA" id="ARBA00004123"/>
    </source>
</evidence>
<dbReference type="GO" id="GO:0051598">
    <property type="term" value="P:meiotic recombination checkpoint signaling"/>
    <property type="evidence" value="ECO:0007669"/>
    <property type="project" value="EnsemblFungi"/>
</dbReference>
<sequence length="840" mass="96082">MTEVTTTATATTETEVSTTAEMNATIDSSQLRSTEPKRVKVYVLEDNEWKDTGTGFCIGEINHELSSESKDEKDTAFLIVTDEEFPTNVLLKSKLEGNIEYQRQEETLIVWKDLLGHDIALSFEESIGCDSLCEFIVQVQKKVENNISLVAVKSNDNGVGSVHEIITGPVVLPNCEPEQDFDKLMESLKILNENTAFEFLKNETIEFVLQSHYIDILITHFHKAEKEHLIKDLFLLSNIIKSLILYNQRDILEQMVEDDRIMGIVGILEYDTEFPSSKANHRECLKSGDSNFKEVIPLENEDLKCIIKKCFRLQFLKDVVLVRFLDDHNFNLIIDVILDLETCIIDFLQVDPFLDKILALYRDPPNQLDQSQLELRKNGIKLIHQCIQVSRNLEPLDKSKFFKTLVRKGLFIALDYAFNIEADSNIRILATDMIITIIEHDILLIHNVQIENKIKPDVENEKKLSSPSLSSISPDMPLLLILSTILLTDKNPGLREQVVQALNTLLHPEGCIAGGPDMDLLDEQTSNNLDMLSDDLDDSLNTISTRKNATQENSDIGKNSEFQVLEYFNNFYREIAPILFKPLMSNAETESTHDDILLIHLVKLISFISLEHNRATSRKFILENAILKNIANLITGNHILQLKLTCIRFLKNVLCMDDKYYHRYMISNNLYDPIISLLKDNITEDNLTNSCIQDFFKIISLQCSQSERTESDDYNGLNGLNDPTNDPVLGYKRTNFTMLNKYLLGRYGELIERLQDIPFIKDMIEFNKTQLMLENAEKDDFNEKDDIAMNLTELRSNDTNINELRIGDKRLHSELDSSNSNGNLILSKSIDCNTKENDNV</sequence>
<dbReference type="InterPro" id="IPR011993">
    <property type="entry name" value="PH-like_dom_sf"/>
</dbReference>
<dbReference type="PANTHER" id="PTHR23318:SF0">
    <property type="entry name" value="SERINE_THREONINE-PROTEIN PHOSPHATASE 4 REGULATORY SUBUNIT 3"/>
    <property type="match status" value="1"/>
</dbReference>
<dbReference type="InterPro" id="IPR006887">
    <property type="entry name" value="P4R3-like_central_dom"/>
</dbReference>
<evidence type="ECO:0000256" key="4">
    <source>
        <dbReference type="ARBA" id="ARBA00068937"/>
    </source>
</evidence>
<dbReference type="GeneID" id="96904714"/>
<reference evidence="7 8" key="1">
    <citation type="journal article" date="2011" name="Proc. Natl. Acad. Sci. U.S.A.">
        <title>Evolutionary erosion of yeast sex chromosomes by mating-type switching accidents.</title>
        <authorList>
            <person name="Gordon J.L."/>
            <person name="Armisen D."/>
            <person name="Proux-Wera E."/>
            <person name="Oheigeartaigh S.S."/>
            <person name="Byrne K.P."/>
            <person name="Wolfe K.H."/>
        </authorList>
    </citation>
    <scope>NUCLEOTIDE SEQUENCE [LARGE SCALE GENOMIC DNA]</scope>
    <source>
        <strain evidence="8">ATCC 76901 / BCRC 22586 / CBS 4309 / NBRC 1992 / NRRL Y-12630</strain>
    </source>
</reference>
<dbReference type="Proteomes" id="UP000001640">
    <property type="component" value="Chromosome 7"/>
</dbReference>
<reference key="2">
    <citation type="submission" date="2011-08" db="EMBL/GenBank/DDBJ databases">
        <title>Genome sequence of Naumovozyma castellii.</title>
        <authorList>
            <person name="Gordon J.L."/>
            <person name="Armisen D."/>
            <person name="Proux-Wera E."/>
            <person name="OhEigeartaigh S.S."/>
            <person name="Byrne K.P."/>
            <person name="Wolfe K.H."/>
        </authorList>
    </citation>
    <scope>NUCLEOTIDE SEQUENCE</scope>
    <source>
        <strain>Type strain:CBS 4309</strain>
    </source>
</reference>
<dbReference type="OrthoDB" id="27483at2759"/>
<dbReference type="InterPro" id="IPR055236">
    <property type="entry name" value="EVH1_PP4R3"/>
</dbReference>
<accession>G0VI14</accession>
<dbReference type="KEGG" id="ncs:NCAS_0G01610"/>
<dbReference type="eggNOG" id="KOG2175">
    <property type="taxonomic scope" value="Eukaryota"/>
</dbReference>
<dbReference type="AlphaFoldDB" id="G0VI14"/>
<dbReference type="RefSeq" id="XP_003677401.1">
    <property type="nucleotide sequence ID" value="XM_003677353.1"/>
</dbReference>
<keyword evidence="8" id="KW-1185">Reference proteome</keyword>
<dbReference type="FunFam" id="2.30.29.30:FF:000455">
    <property type="entry name" value="Psy2p"/>
    <property type="match status" value="1"/>
</dbReference>
<dbReference type="GO" id="GO:0006974">
    <property type="term" value="P:DNA damage response"/>
    <property type="evidence" value="ECO:0007669"/>
    <property type="project" value="EnsemblFungi"/>
</dbReference>
<comment type="subcellular location">
    <subcellularLocation>
        <location evidence="1">Nucleus</location>
    </subcellularLocation>
</comment>
<dbReference type="HOGENOM" id="CLU_004909_4_0_1"/>
<dbReference type="EMBL" id="HE576758">
    <property type="protein sequence ID" value="CCC71048.1"/>
    <property type="molecule type" value="Genomic_DNA"/>
</dbReference>
<dbReference type="GO" id="GO:2000002">
    <property type="term" value="P:negative regulation of DNA damage checkpoint"/>
    <property type="evidence" value="ECO:0007669"/>
    <property type="project" value="EnsemblFungi"/>
</dbReference>
<dbReference type="GO" id="GO:2001034">
    <property type="term" value="P:positive regulation of double-strand break repair via nonhomologous end joining"/>
    <property type="evidence" value="ECO:0007669"/>
    <property type="project" value="EnsemblFungi"/>
</dbReference>
<dbReference type="GO" id="GO:0030289">
    <property type="term" value="C:protein phosphatase 4 complex"/>
    <property type="evidence" value="ECO:0007669"/>
    <property type="project" value="EnsemblFungi"/>
</dbReference>
<evidence type="ECO:0000259" key="5">
    <source>
        <dbReference type="Pfam" id="PF04802"/>
    </source>
</evidence>
<dbReference type="Gene3D" id="2.30.29.30">
    <property type="entry name" value="Pleckstrin-homology domain (PH domain)/Phosphotyrosine-binding domain (PTB)"/>
    <property type="match status" value="1"/>
</dbReference>
<evidence type="ECO:0000313" key="8">
    <source>
        <dbReference type="Proteomes" id="UP000001640"/>
    </source>
</evidence>
<evidence type="ECO:0000313" key="7">
    <source>
        <dbReference type="EMBL" id="CCC71048.1"/>
    </source>
</evidence>
<proteinExistence type="predicted"/>
<feature type="domain" description="PP4R3 EVH1-like" evidence="6">
    <location>
        <begin position="37"/>
        <end position="142"/>
    </location>
</feature>
<dbReference type="InterPro" id="IPR011989">
    <property type="entry name" value="ARM-like"/>
</dbReference>
<evidence type="ECO:0000256" key="2">
    <source>
        <dbReference type="ARBA" id="ARBA00023242"/>
    </source>
</evidence>
<dbReference type="OMA" id="YHRYMIS"/>
<feature type="domain" description="Serine/threonine-protein phosphatase 4 regulatory subunit 3-like central" evidence="5">
    <location>
        <begin position="189"/>
        <end position="765"/>
    </location>
</feature>
<name>G0VI14_NAUCA</name>
<dbReference type="GO" id="GO:0072542">
    <property type="term" value="F:protein phosphatase activator activity"/>
    <property type="evidence" value="ECO:0007669"/>
    <property type="project" value="TreeGrafter"/>
</dbReference>
<keyword evidence="2" id="KW-0539">Nucleus</keyword>
<evidence type="ECO:0000259" key="6">
    <source>
        <dbReference type="Pfam" id="PF22972"/>
    </source>
</evidence>
<dbReference type="Pfam" id="PF22972">
    <property type="entry name" value="EVH1_PP4R3"/>
    <property type="match status" value="1"/>
</dbReference>
<dbReference type="InterPro" id="IPR051137">
    <property type="entry name" value="PP4R3-like"/>
</dbReference>
<dbReference type="GO" id="GO:1902660">
    <property type="term" value="P:negative regulation of glucose mediated signaling pathway"/>
    <property type="evidence" value="ECO:0007669"/>
    <property type="project" value="EnsemblFungi"/>
</dbReference>
<comment type="function">
    <text evidence="3">Core regulatory subunit of the histone H2A phosphatase complex, which dephosphorylates H2AS128ph (gamma-H2A) that has been displaced from sites of DNA lesions in the double-stranded DNA break repair process. Dephosphorylation is necessary for efficient recovery from the DNA damage checkpoint.</text>
</comment>
<dbReference type="GO" id="GO:0005654">
    <property type="term" value="C:nucleoplasm"/>
    <property type="evidence" value="ECO:0007669"/>
    <property type="project" value="TreeGrafter"/>
</dbReference>
<organism evidence="7 8">
    <name type="scientific">Naumovozyma castellii</name>
    <name type="common">Yeast</name>
    <name type="synonym">Saccharomyces castellii</name>
    <dbReference type="NCBI Taxonomy" id="27288"/>
    <lineage>
        <taxon>Eukaryota</taxon>
        <taxon>Fungi</taxon>
        <taxon>Dikarya</taxon>
        <taxon>Ascomycota</taxon>
        <taxon>Saccharomycotina</taxon>
        <taxon>Saccharomycetes</taxon>
        <taxon>Saccharomycetales</taxon>
        <taxon>Saccharomycetaceae</taxon>
        <taxon>Naumovozyma</taxon>
    </lineage>
</organism>
<dbReference type="PANTHER" id="PTHR23318">
    <property type="entry name" value="ATP SYNTHASE GAMMA-RELATED"/>
    <property type="match status" value="1"/>
</dbReference>
<dbReference type="STRING" id="1064592.G0VI14"/>
<protein>
    <recommendedName>
        <fullName evidence="4">Serine/threonine-protein phosphatase 4 regulatory subunit 3</fullName>
    </recommendedName>
</protein>